<keyword evidence="4" id="KW-1185">Reference proteome</keyword>
<sequence>MTGKDGLKLASDKSADSELKIQGCRRGGRFQSRSVQLGVVVKGVVARPSVLHESCGRTGRNRRVAGDSRLAGVAGDDSRRVLWSDGAQRMTTAGGEQQPAGLATDGQLEAGGEQQAAGSIMAEGLAVRQQLEAPGLAAERHAEAKQAPQAGRKTQQGEAGEQLQRAGSCSGRHGLARRRMGTESEGERYYVVGKREEKSMKRDLPATCAWGIEGRREVGTLGSKRRRVTWRDLIATHVTTDLAEFQFHSSVPPGRAFHSILELRSNGLCATPTRRYCQ</sequence>
<comment type="caution">
    <text evidence="2">The sequence shown here is derived from an EMBL/GenBank/DDBJ whole genome shotgun (WGS) entry which is preliminary data.</text>
</comment>
<evidence type="ECO:0000313" key="4">
    <source>
        <dbReference type="Proteomes" id="UP001219525"/>
    </source>
</evidence>
<protein>
    <submittedName>
        <fullName evidence="2">Uncharacterized protein</fullName>
    </submittedName>
</protein>
<accession>A0AAD6Y892</accession>
<reference evidence="2" key="1">
    <citation type="submission" date="2023-03" db="EMBL/GenBank/DDBJ databases">
        <title>Massive genome expansion in bonnet fungi (Mycena s.s.) driven by repeated elements and novel gene families across ecological guilds.</title>
        <authorList>
            <consortium name="Lawrence Berkeley National Laboratory"/>
            <person name="Harder C.B."/>
            <person name="Miyauchi S."/>
            <person name="Viragh M."/>
            <person name="Kuo A."/>
            <person name="Thoen E."/>
            <person name="Andreopoulos B."/>
            <person name="Lu D."/>
            <person name="Skrede I."/>
            <person name="Drula E."/>
            <person name="Henrissat B."/>
            <person name="Morin E."/>
            <person name="Kohler A."/>
            <person name="Barry K."/>
            <person name="LaButti K."/>
            <person name="Morin E."/>
            <person name="Salamov A."/>
            <person name="Lipzen A."/>
            <person name="Mereny Z."/>
            <person name="Hegedus B."/>
            <person name="Baldrian P."/>
            <person name="Stursova M."/>
            <person name="Weitz H."/>
            <person name="Taylor A."/>
            <person name="Grigoriev I.V."/>
            <person name="Nagy L.G."/>
            <person name="Martin F."/>
            <person name="Kauserud H."/>
        </authorList>
    </citation>
    <scope>NUCLEOTIDE SEQUENCE</scope>
    <source>
        <strain evidence="2">9144</strain>
    </source>
</reference>
<proteinExistence type="predicted"/>
<dbReference type="Proteomes" id="UP001219525">
    <property type="component" value="Unassembled WGS sequence"/>
</dbReference>
<dbReference type="AlphaFoldDB" id="A0AAD6Y892"/>
<dbReference type="EMBL" id="JARJCW010000016">
    <property type="protein sequence ID" value="KAJ7216088.1"/>
    <property type="molecule type" value="Genomic_DNA"/>
</dbReference>
<feature type="region of interest" description="Disordered" evidence="1">
    <location>
        <begin position="136"/>
        <end position="184"/>
    </location>
</feature>
<evidence type="ECO:0000313" key="2">
    <source>
        <dbReference type="EMBL" id="KAJ7201795.1"/>
    </source>
</evidence>
<dbReference type="EMBL" id="JARJCW010000057">
    <property type="protein sequence ID" value="KAJ7201795.1"/>
    <property type="molecule type" value="Genomic_DNA"/>
</dbReference>
<evidence type="ECO:0000313" key="3">
    <source>
        <dbReference type="EMBL" id="KAJ7216088.1"/>
    </source>
</evidence>
<organism evidence="2 4">
    <name type="scientific">Mycena pura</name>
    <dbReference type="NCBI Taxonomy" id="153505"/>
    <lineage>
        <taxon>Eukaryota</taxon>
        <taxon>Fungi</taxon>
        <taxon>Dikarya</taxon>
        <taxon>Basidiomycota</taxon>
        <taxon>Agaricomycotina</taxon>
        <taxon>Agaricomycetes</taxon>
        <taxon>Agaricomycetidae</taxon>
        <taxon>Agaricales</taxon>
        <taxon>Marasmiineae</taxon>
        <taxon>Mycenaceae</taxon>
        <taxon>Mycena</taxon>
    </lineage>
</organism>
<evidence type="ECO:0000256" key="1">
    <source>
        <dbReference type="SAM" id="MobiDB-lite"/>
    </source>
</evidence>
<gene>
    <name evidence="3" type="ORF">GGX14DRAFT_391750</name>
    <name evidence="2" type="ORF">GGX14DRAFT_399745</name>
</gene>
<name>A0AAD6Y892_9AGAR</name>